<proteinExistence type="predicted"/>
<dbReference type="EMBL" id="LBTH01000054">
    <property type="protein sequence ID" value="KKQ34560.1"/>
    <property type="molecule type" value="Genomic_DNA"/>
</dbReference>
<accession>A0A0G0H7N5</accession>
<organism evidence="1 2">
    <name type="scientific">candidate division WS6 bacterium GW2011_GWA2_37_6</name>
    <dbReference type="NCBI Taxonomy" id="1619087"/>
    <lineage>
        <taxon>Bacteria</taxon>
        <taxon>Candidatus Dojkabacteria</taxon>
    </lineage>
</organism>
<evidence type="ECO:0000313" key="2">
    <source>
        <dbReference type="Proteomes" id="UP000034852"/>
    </source>
</evidence>
<sequence>MLAAPVISADIGTGFNLPGLSLGDIDGIVLQGDENPLVLSEISAIPEKPGRRYETFSNRFFEREQTILGHKLRVTLNLEEVNGGFSLNGNGVVAPPAFIRLANGNIWRIDAQAEDSIVKYTISSVGSTYAQNRVQKGVVFYYQESTEEESTGVDVNKREKIIGSAVFREDDCFIAQYCVITKKRNAFCLDVFASSDIYPLLPVTGD</sequence>
<dbReference type="AlphaFoldDB" id="A0A0G0H7N5"/>
<comment type="caution">
    <text evidence="1">The sequence shown here is derived from an EMBL/GenBank/DDBJ whole genome shotgun (WGS) entry which is preliminary data.</text>
</comment>
<gene>
    <name evidence="1" type="ORF">US52_C0054G0007</name>
</gene>
<protein>
    <submittedName>
        <fullName evidence="1">Uncharacterized protein</fullName>
    </submittedName>
</protein>
<name>A0A0G0H7N5_9BACT</name>
<evidence type="ECO:0000313" key="1">
    <source>
        <dbReference type="EMBL" id="KKQ34560.1"/>
    </source>
</evidence>
<dbReference type="Proteomes" id="UP000034852">
    <property type="component" value="Unassembled WGS sequence"/>
</dbReference>
<reference evidence="1 2" key="1">
    <citation type="journal article" date="2015" name="Nature">
        <title>rRNA introns, odd ribosomes, and small enigmatic genomes across a large radiation of phyla.</title>
        <authorList>
            <person name="Brown C.T."/>
            <person name="Hug L.A."/>
            <person name="Thomas B.C."/>
            <person name="Sharon I."/>
            <person name="Castelle C.J."/>
            <person name="Singh A."/>
            <person name="Wilkins M.J."/>
            <person name="Williams K.H."/>
            <person name="Banfield J.F."/>
        </authorList>
    </citation>
    <scope>NUCLEOTIDE SEQUENCE [LARGE SCALE GENOMIC DNA]</scope>
</reference>